<dbReference type="EMBL" id="BAAAZE010000008">
    <property type="protein sequence ID" value="GAA4021008.1"/>
    <property type="molecule type" value="Genomic_DNA"/>
</dbReference>
<feature type="transmembrane region" description="Helical" evidence="1">
    <location>
        <begin position="66"/>
        <end position="87"/>
    </location>
</feature>
<proteinExistence type="predicted"/>
<reference evidence="3" key="1">
    <citation type="journal article" date="2019" name="Int. J. Syst. Evol. Microbiol.">
        <title>The Global Catalogue of Microorganisms (GCM) 10K type strain sequencing project: providing services to taxonomists for standard genome sequencing and annotation.</title>
        <authorList>
            <consortium name="The Broad Institute Genomics Platform"/>
            <consortium name="The Broad Institute Genome Sequencing Center for Infectious Disease"/>
            <person name="Wu L."/>
            <person name="Ma J."/>
        </authorList>
    </citation>
    <scope>NUCLEOTIDE SEQUENCE [LARGE SCALE GENOMIC DNA]</scope>
    <source>
        <strain evidence="3">JCM 16673</strain>
    </source>
</reference>
<evidence type="ECO:0000313" key="2">
    <source>
        <dbReference type="EMBL" id="GAA4021008.1"/>
    </source>
</evidence>
<protein>
    <recommendedName>
        <fullName evidence="4">Acyltransferase 3 domain-containing protein</fullName>
    </recommendedName>
</protein>
<organism evidence="2 3">
    <name type="scientific">Actimicrobium antarcticum</name>
    <dbReference type="NCBI Taxonomy" id="1051899"/>
    <lineage>
        <taxon>Bacteria</taxon>
        <taxon>Pseudomonadati</taxon>
        <taxon>Pseudomonadota</taxon>
        <taxon>Betaproteobacteria</taxon>
        <taxon>Burkholderiales</taxon>
        <taxon>Oxalobacteraceae</taxon>
        <taxon>Actimicrobium</taxon>
    </lineage>
</organism>
<feature type="transmembrane region" description="Helical" evidence="1">
    <location>
        <begin position="39"/>
        <end position="59"/>
    </location>
</feature>
<name>A0ABP7T4R5_9BURK</name>
<keyword evidence="1" id="KW-1133">Transmembrane helix</keyword>
<dbReference type="Proteomes" id="UP001501353">
    <property type="component" value="Unassembled WGS sequence"/>
</dbReference>
<evidence type="ECO:0000313" key="3">
    <source>
        <dbReference type="Proteomes" id="UP001501353"/>
    </source>
</evidence>
<evidence type="ECO:0000256" key="1">
    <source>
        <dbReference type="SAM" id="Phobius"/>
    </source>
</evidence>
<keyword evidence="1" id="KW-0472">Membrane</keyword>
<keyword evidence="1" id="KW-0812">Transmembrane</keyword>
<sequence>MFLAPFLFAILIYTLSSDRGIVAKVFSGNLFQMLGRRSYSIYLLHPALLIVLAGFMSHLDGPIEKWIARILFIPILIIISGWSFRFIENPARDYFNRIAKRLDDRAQGIDHKNTVP</sequence>
<keyword evidence="3" id="KW-1185">Reference proteome</keyword>
<evidence type="ECO:0008006" key="4">
    <source>
        <dbReference type="Google" id="ProtNLM"/>
    </source>
</evidence>
<gene>
    <name evidence="2" type="ORF">GCM10022212_17310</name>
</gene>
<accession>A0ABP7T4R5</accession>
<comment type="caution">
    <text evidence="2">The sequence shown here is derived from an EMBL/GenBank/DDBJ whole genome shotgun (WGS) entry which is preliminary data.</text>
</comment>